<gene>
    <name evidence="1" type="ORF">NCTC10696_02586</name>
</gene>
<accession>A0AAX3I639</accession>
<dbReference type="AlphaFoldDB" id="A0AAX3I639"/>
<dbReference type="RefSeq" id="WP_138233632.1">
    <property type="nucleotide sequence ID" value="NZ_CBCSGQ010000012.1"/>
</dbReference>
<protein>
    <submittedName>
        <fullName evidence="1">Structural protein</fullName>
    </submittedName>
</protein>
<organism evidence="1 2">
    <name type="scientific">Pseudomonas synxantha</name>
    <dbReference type="NCBI Taxonomy" id="47883"/>
    <lineage>
        <taxon>Bacteria</taxon>
        <taxon>Pseudomonadati</taxon>
        <taxon>Pseudomonadota</taxon>
        <taxon>Gammaproteobacteria</taxon>
        <taxon>Pseudomonadales</taxon>
        <taxon>Pseudomonadaceae</taxon>
        <taxon>Pseudomonas</taxon>
    </lineage>
</organism>
<proteinExistence type="predicted"/>
<dbReference type="Proteomes" id="UP000306562">
    <property type="component" value="Chromosome"/>
</dbReference>
<name>A0AAX3I639_9PSED</name>
<evidence type="ECO:0000313" key="2">
    <source>
        <dbReference type="Proteomes" id="UP000306562"/>
    </source>
</evidence>
<evidence type="ECO:0000313" key="1">
    <source>
        <dbReference type="EMBL" id="VTQ99087.1"/>
    </source>
</evidence>
<dbReference type="EMBL" id="LR590482">
    <property type="protein sequence ID" value="VTQ99087.1"/>
    <property type="molecule type" value="Genomic_DNA"/>
</dbReference>
<sequence>MQPIQFFAARAEDGALLPDATVDVFVHGTQERAVLFSDSPGVTPLGNPVRSDANARVFFYTTAPRIDMRISRYGYVAPLLVDISTLDAATAVEQVQDNIDKAINKIDGSLEVMRTQFDELLERSGFETVFLSYGAGVIVERPTQAVQRDGELYKVTNQSDLPFTLLGNWSEDRLKLTAIGDQALRQQVQPFLDAGYFQPNDLDLSGIVNEQAKILAYLLKYKRVRIPAGKVNIGELAPPSGTSLVGYGKTRLNRSTKQWLSGGTTLIGSINLTGKTGCRLYDFNCDGYAAGNAIVGLSDSTEWHWIERVATRASDHNFLFEQNGADSAGRYGGNIFCVDCDAYDGPNGFVSKMLNVTFLRCFAYDVTVQSHVAVSDNINGPGVFSRAQNTKFIECGGDGCHIGCSIYSHDFYHGVSPANHVVTVNPSTGTYWSGTHTNVTNCQGHVGDYPEQPGSPYNFVPIFNNEVTVGGGNFQNSPLFGWRFDWAGRPRVLAGHFSGCVNPIVIGSNVVDLYVDYSVTRFGAINPGILSYEIVESSNANAINVSMVRDLLIVRNTEPTAISLLVTGNSFQRINIVLDDDLTTLTIGGRAIFGKGSALSAEWNGELGAWRVIGAPSTFPDSEVPFEYAQNLDLSWRSKAAYVEMTGNINTLVVRGGFTPGTRSTLRLAAKSSAYSVFNWDGVNWGSADAVTSIAADQTVLIQFYWTGRSQLVESVLRFSAVP</sequence>
<reference evidence="1 2" key="1">
    <citation type="submission" date="2019-05" db="EMBL/GenBank/DDBJ databases">
        <authorList>
            <consortium name="Pathogen Informatics"/>
        </authorList>
    </citation>
    <scope>NUCLEOTIDE SEQUENCE [LARGE SCALE GENOMIC DNA]</scope>
    <source>
        <strain evidence="1 2">NCTC10696</strain>
    </source>
</reference>